<sequence length="50" mass="5895">MFSHQCKSEHTQTQAFQDQEQIQTLPWPAFKMLGTRVYQIQPQPMTITTL</sequence>
<keyword evidence="2" id="KW-1185">Reference proteome</keyword>
<name>A0A3Q0SU62_AMPCI</name>
<evidence type="ECO:0000313" key="1">
    <source>
        <dbReference type="Ensembl" id="ENSACIP00000028494.1"/>
    </source>
</evidence>
<proteinExistence type="predicted"/>
<reference evidence="1" key="2">
    <citation type="submission" date="2025-09" db="UniProtKB">
        <authorList>
            <consortium name="Ensembl"/>
        </authorList>
    </citation>
    <scope>IDENTIFICATION</scope>
</reference>
<dbReference type="AlphaFoldDB" id="A0A3Q0SU62"/>
<organism evidence="1 2">
    <name type="scientific">Amphilophus citrinellus</name>
    <name type="common">Midas cichlid</name>
    <name type="synonym">Cichlasoma citrinellum</name>
    <dbReference type="NCBI Taxonomy" id="61819"/>
    <lineage>
        <taxon>Eukaryota</taxon>
        <taxon>Metazoa</taxon>
        <taxon>Chordata</taxon>
        <taxon>Craniata</taxon>
        <taxon>Vertebrata</taxon>
        <taxon>Euteleostomi</taxon>
        <taxon>Actinopterygii</taxon>
        <taxon>Neopterygii</taxon>
        <taxon>Teleostei</taxon>
        <taxon>Neoteleostei</taxon>
        <taxon>Acanthomorphata</taxon>
        <taxon>Ovalentaria</taxon>
        <taxon>Cichlomorphae</taxon>
        <taxon>Cichliformes</taxon>
        <taxon>Cichlidae</taxon>
        <taxon>New World cichlids</taxon>
        <taxon>Cichlasomatinae</taxon>
        <taxon>Heroini</taxon>
        <taxon>Amphilophus</taxon>
    </lineage>
</organism>
<reference evidence="1" key="1">
    <citation type="submission" date="2025-08" db="UniProtKB">
        <authorList>
            <consortium name="Ensembl"/>
        </authorList>
    </citation>
    <scope>IDENTIFICATION</scope>
</reference>
<dbReference type="Proteomes" id="UP000261340">
    <property type="component" value="Unplaced"/>
</dbReference>
<dbReference type="Ensembl" id="ENSACIT00000029248.1">
    <property type="protein sequence ID" value="ENSACIP00000028494.1"/>
    <property type="gene ID" value="ENSACIG00000022068.1"/>
</dbReference>
<evidence type="ECO:0000313" key="2">
    <source>
        <dbReference type="Proteomes" id="UP000261340"/>
    </source>
</evidence>
<protein>
    <submittedName>
        <fullName evidence="1">Uncharacterized protein</fullName>
    </submittedName>
</protein>
<accession>A0A3Q0SU62</accession>